<evidence type="ECO:0000256" key="2">
    <source>
        <dbReference type="ARBA" id="ARBA00023125"/>
    </source>
</evidence>
<gene>
    <name evidence="6" type="ORF">CE91St30_07630</name>
</gene>
<keyword evidence="4" id="KW-0812">Transmembrane</keyword>
<keyword evidence="7" id="KW-1185">Reference proteome</keyword>
<feature type="transmembrane region" description="Helical" evidence="4">
    <location>
        <begin position="106"/>
        <end position="129"/>
    </location>
</feature>
<feature type="domain" description="HTH luxR-type" evidence="5">
    <location>
        <begin position="408"/>
        <end position="473"/>
    </location>
</feature>
<feature type="transmembrane region" description="Helical" evidence="4">
    <location>
        <begin position="228"/>
        <end position="249"/>
    </location>
</feature>
<dbReference type="EMBL" id="AP025564">
    <property type="protein sequence ID" value="BDE95430.1"/>
    <property type="molecule type" value="Genomic_DNA"/>
</dbReference>
<feature type="transmembrane region" description="Helical" evidence="4">
    <location>
        <begin position="81"/>
        <end position="100"/>
    </location>
</feature>
<keyword evidence="4" id="KW-1133">Transmembrane helix</keyword>
<keyword evidence="4" id="KW-0472">Membrane</keyword>
<feature type="transmembrane region" description="Helical" evidence="4">
    <location>
        <begin position="141"/>
        <end position="159"/>
    </location>
</feature>
<dbReference type="RefSeq" id="WP_102378940.1">
    <property type="nucleotide sequence ID" value="NZ_AP025564.1"/>
</dbReference>
<keyword evidence="1" id="KW-0805">Transcription regulation</keyword>
<feature type="transmembrane region" description="Helical" evidence="4">
    <location>
        <begin position="165"/>
        <end position="183"/>
    </location>
</feature>
<dbReference type="InterPro" id="IPR036388">
    <property type="entry name" value="WH-like_DNA-bd_sf"/>
</dbReference>
<dbReference type="Gene3D" id="1.10.10.10">
    <property type="entry name" value="Winged helix-like DNA-binding domain superfamily/Winged helix DNA-binding domain"/>
    <property type="match status" value="1"/>
</dbReference>
<name>A0ABN6MBQ3_9ACTN</name>
<feature type="transmembrane region" description="Helical" evidence="4">
    <location>
        <begin position="204"/>
        <end position="222"/>
    </location>
</feature>
<dbReference type="InterPro" id="IPR000792">
    <property type="entry name" value="Tscrpt_reg_LuxR_C"/>
</dbReference>
<reference evidence="6 7" key="1">
    <citation type="submission" date="2022-01" db="EMBL/GenBank/DDBJ databases">
        <title>Novel bile acid biosynthetic pathways are enriched in the microbiome of centenarians.</title>
        <authorList>
            <person name="Sato Y."/>
            <person name="Atarashi K."/>
            <person name="Plichta R.D."/>
            <person name="Arai Y."/>
            <person name="Sasajima S."/>
            <person name="Kearney M.S."/>
            <person name="Suda W."/>
            <person name="Takeshita K."/>
            <person name="Sasaki T."/>
            <person name="Okamoto S."/>
            <person name="Skelly N.A."/>
            <person name="Okamura Y."/>
            <person name="Vlamakis H."/>
            <person name="Li Y."/>
            <person name="Tanoue T."/>
            <person name="Takei H."/>
            <person name="Nittono H."/>
            <person name="Narushima S."/>
            <person name="Irie J."/>
            <person name="Itoh H."/>
            <person name="Moriya K."/>
            <person name="Sugiura Y."/>
            <person name="Suematsu M."/>
            <person name="Moritoki N."/>
            <person name="Shibata S."/>
            <person name="Littman R.D."/>
            <person name="Fischbach A.M."/>
            <person name="Uwamino Y."/>
            <person name="Inoue T."/>
            <person name="Honda A."/>
            <person name="Hattori M."/>
            <person name="Murai T."/>
            <person name="Xavier J.R."/>
            <person name="Hirose N."/>
            <person name="Honda K."/>
        </authorList>
    </citation>
    <scope>NUCLEOTIDE SEQUENCE [LARGE SCALE GENOMIC DNA]</scope>
    <source>
        <strain evidence="6 7">CE91-St30</strain>
    </source>
</reference>
<feature type="transmembrane region" description="Helical" evidence="4">
    <location>
        <begin position="51"/>
        <end position="69"/>
    </location>
</feature>
<dbReference type="PRINTS" id="PR00038">
    <property type="entry name" value="HTHLUXR"/>
</dbReference>
<feature type="transmembrane region" description="Helical" evidence="4">
    <location>
        <begin position="21"/>
        <end position="39"/>
    </location>
</feature>
<dbReference type="InterPro" id="IPR016032">
    <property type="entry name" value="Sig_transdc_resp-reg_C-effctor"/>
</dbReference>
<feature type="transmembrane region" description="Helical" evidence="4">
    <location>
        <begin position="351"/>
        <end position="372"/>
    </location>
</feature>
<dbReference type="SUPFAM" id="SSF46894">
    <property type="entry name" value="C-terminal effector domain of the bipartite response regulators"/>
    <property type="match status" value="1"/>
</dbReference>
<dbReference type="Proteomes" id="UP001320544">
    <property type="component" value="Chromosome"/>
</dbReference>
<feature type="transmembrane region" description="Helical" evidence="4">
    <location>
        <begin position="261"/>
        <end position="280"/>
    </location>
</feature>
<keyword evidence="3" id="KW-0804">Transcription</keyword>
<evidence type="ECO:0000313" key="6">
    <source>
        <dbReference type="EMBL" id="BDE95430.1"/>
    </source>
</evidence>
<evidence type="ECO:0000259" key="5">
    <source>
        <dbReference type="PROSITE" id="PS50043"/>
    </source>
</evidence>
<dbReference type="Pfam" id="PF00196">
    <property type="entry name" value="GerE"/>
    <property type="match status" value="1"/>
</dbReference>
<accession>A0ABN6MBQ3</accession>
<organism evidence="6 7">
    <name type="scientific">Raoultibacter timonensis</name>
    <dbReference type="NCBI Taxonomy" id="1907662"/>
    <lineage>
        <taxon>Bacteria</taxon>
        <taxon>Bacillati</taxon>
        <taxon>Actinomycetota</taxon>
        <taxon>Coriobacteriia</taxon>
        <taxon>Eggerthellales</taxon>
        <taxon>Eggerthellaceae</taxon>
        <taxon>Raoultibacter</taxon>
    </lineage>
</organism>
<evidence type="ECO:0000256" key="1">
    <source>
        <dbReference type="ARBA" id="ARBA00023015"/>
    </source>
</evidence>
<keyword evidence="2" id="KW-0238">DNA-binding</keyword>
<dbReference type="PANTHER" id="PTHR44688:SF16">
    <property type="entry name" value="DNA-BINDING TRANSCRIPTIONAL ACTIVATOR DEVR_DOSR"/>
    <property type="match status" value="1"/>
</dbReference>
<evidence type="ECO:0000256" key="3">
    <source>
        <dbReference type="ARBA" id="ARBA00023163"/>
    </source>
</evidence>
<dbReference type="SMART" id="SM00421">
    <property type="entry name" value="HTH_LUXR"/>
    <property type="match status" value="1"/>
</dbReference>
<dbReference type="PROSITE" id="PS50043">
    <property type="entry name" value="HTH_LUXR_2"/>
    <property type="match status" value="1"/>
</dbReference>
<protein>
    <recommendedName>
        <fullName evidence="5">HTH luxR-type domain-containing protein</fullName>
    </recommendedName>
</protein>
<proteinExistence type="predicted"/>
<feature type="transmembrane region" description="Helical" evidence="4">
    <location>
        <begin position="292"/>
        <end position="314"/>
    </location>
</feature>
<evidence type="ECO:0000256" key="4">
    <source>
        <dbReference type="SAM" id="Phobius"/>
    </source>
</evidence>
<sequence length="484" mass="54495">MIRDGSNKKLLDRIWDKIPPTPFCFLGMGIFRVWTGTVNDSAAFPLVDFSAYGYFDIVTAAFLLCLAALSRWIVPLCRKPFIFPLTGFFMIACACMRFYTVLHPELAATLTTPALFLGALGVGLILMLWSEFYGCINPLRVALYYSAGIIVSVFLLWIFKGLAFYWLWAGTCIVPVVSLGCLWRSYKTLPEDEYPHASWGKFSFPWKPILVVCLYSFAFGLHESIFHGYLSYSSGEGDLFAALFVYLGIMLRRETFNFSLIWKLAMPLMLLSLVPFGLLLPGGSWLTDVSAVASYTLYTILIVVILSNLSYRYGVCALWIFGIERAVRLIAVQAGIGASQFIWAADAPQSAAFVPTTVIIAVIIVIVTRFFFSEKQLSSPWGVLLEQPLDKNREAYLEKNRIGMKCRELAKQYDLTTREEEILLLLCLGKKPAAIEEELYVAKSTVKTHIKHIYQKMGLHSREELFELVGVNPRCYGTSPNTQP</sequence>
<evidence type="ECO:0000313" key="7">
    <source>
        <dbReference type="Proteomes" id="UP001320544"/>
    </source>
</evidence>
<dbReference type="PANTHER" id="PTHR44688">
    <property type="entry name" value="DNA-BINDING TRANSCRIPTIONAL ACTIVATOR DEVR_DOSR"/>
    <property type="match status" value="1"/>
</dbReference>